<organism evidence="12 13">
    <name type="scientific">Herbinix hemicellulosilytica</name>
    <dbReference type="NCBI Taxonomy" id="1564487"/>
    <lineage>
        <taxon>Bacteria</taxon>
        <taxon>Bacillati</taxon>
        <taxon>Bacillota</taxon>
        <taxon>Clostridia</taxon>
        <taxon>Lachnospirales</taxon>
        <taxon>Lachnospiraceae</taxon>
        <taxon>Herbinix</taxon>
    </lineage>
</organism>
<feature type="binding site" evidence="10">
    <location>
        <position position="237"/>
    </location>
    <ligand>
        <name>K(+)</name>
        <dbReference type="ChEBI" id="CHEBI:29103"/>
    </ligand>
</feature>
<evidence type="ECO:0000256" key="7">
    <source>
        <dbReference type="ARBA" id="ARBA00022842"/>
    </source>
</evidence>
<feature type="binding site" evidence="10">
    <location>
        <position position="271"/>
    </location>
    <ligand>
        <name>K(+)</name>
        <dbReference type="ChEBI" id="CHEBI:29103"/>
    </ligand>
</feature>
<comment type="caution">
    <text evidence="10">Lacks conserved residue(s) required for the propagation of feature annotation.</text>
</comment>
<keyword evidence="8 10" id="KW-0630">Potassium</keyword>
<dbReference type="InterPro" id="IPR011611">
    <property type="entry name" value="PfkB_dom"/>
</dbReference>
<evidence type="ECO:0000256" key="6">
    <source>
        <dbReference type="ARBA" id="ARBA00022840"/>
    </source>
</evidence>
<comment type="function">
    <text evidence="10">Catalyzes the ATP-dependent phosphorylation of 2-deoxy-D-ribose to 2-deoxy-D-ribose 5-phosphate (dRib-5P), allowing the use of deoxyribose as the sole carbon source.</text>
</comment>
<name>A0A0H5SKW7_HERHM</name>
<feature type="binding site" evidence="10">
    <location>
        <begin position="28"/>
        <end position="32"/>
    </location>
    <ligand>
        <name>substrate</name>
    </ligand>
</feature>
<dbReference type="HAMAP" id="MF_01987">
    <property type="entry name" value="Ribokinase"/>
    <property type="match status" value="1"/>
</dbReference>
<protein>
    <recommendedName>
        <fullName evidence="10">Deoxyribokinase</fullName>
        <shortName evidence="10">dRK</shortName>
        <ecNumber evidence="10">2.7.1.229</ecNumber>
    </recommendedName>
    <alternativeName>
        <fullName evidence="10">ATP:2-deoxy-D-ribose 5-phosphotransferase</fullName>
    </alternativeName>
</protein>
<dbReference type="PANTHER" id="PTHR10584:SF166">
    <property type="entry name" value="RIBOKINASE"/>
    <property type="match status" value="1"/>
</dbReference>
<feature type="binding site" evidence="10">
    <location>
        <position position="235"/>
    </location>
    <ligand>
        <name>K(+)</name>
        <dbReference type="ChEBI" id="CHEBI:29103"/>
    </ligand>
</feature>
<feature type="active site" description="Proton acceptor" evidence="10">
    <location>
        <position position="241"/>
    </location>
</feature>
<dbReference type="GO" id="GO:0019303">
    <property type="term" value="P:D-ribose catabolic process"/>
    <property type="evidence" value="ECO:0007669"/>
    <property type="project" value="UniProtKB-UniPathway"/>
</dbReference>
<keyword evidence="2 10" id="KW-0808">Transferase</keyword>
<reference evidence="12 13" key="1">
    <citation type="submission" date="2015-06" db="EMBL/GenBank/DDBJ databases">
        <authorList>
            <person name="Wibberg Daniel"/>
        </authorList>
    </citation>
    <scope>NUCLEOTIDE SEQUENCE [LARGE SCALE GENOMIC DNA]</scope>
    <source>
        <strain evidence="12 13">T3/55T</strain>
    </source>
</reference>
<feature type="binding site" evidence="10">
    <location>
        <position position="274"/>
    </location>
    <ligand>
        <name>K(+)</name>
        <dbReference type="ChEBI" id="CHEBI:29103"/>
    </ligand>
</feature>
<keyword evidence="4 10" id="KW-0547">Nucleotide-binding</keyword>
<accession>A0A0H5SKW7</accession>
<feature type="binding site" evidence="10">
    <location>
        <position position="128"/>
    </location>
    <ligand>
        <name>substrate</name>
    </ligand>
</feature>
<evidence type="ECO:0000313" key="13">
    <source>
        <dbReference type="Proteomes" id="UP000236497"/>
    </source>
</evidence>
<feature type="binding site" evidence="10">
    <location>
        <position position="173"/>
    </location>
    <ligand>
        <name>ATP</name>
        <dbReference type="ChEBI" id="CHEBI:30616"/>
    </ligand>
</feature>
<evidence type="ECO:0000256" key="3">
    <source>
        <dbReference type="ARBA" id="ARBA00022723"/>
    </source>
</evidence>
<dbReference type="SUPFAM" id="SSF53613">
    <property type="entry name" value="Ribokinase-like"/>
    <property type="match status" value="1"/>
</dbReference>
<evidence type="ECO:0000256" key="10">
    <source>
        <dbReference type="HAMAP-Rule" id="MF_01987"/>
    </source>
</evidence>
<dbReference type="PRINTS" id="PR00990">
    <property type="entry name" value="RIBOKINASE"/>
</dbReference>
<evidence type="ECO:0000256" key="9">
    <source>
        <dbReference type="ARBA" id="ARBA00023277"/>
    </source>
</evidence>
<proteinExistence type="inferred from homology"/>
<feature type="binding site" evidence="10">
    <location>
        <begin position="209"/>
        <end position="214"/>
    </location>
    <ligand>
        <name>ATP</name>
        <dbReference type="ChEBI" id="CHEBI:30616"/>
    </ligand>
</feature>
<dbReference type="InterPro" id="IPR011877">
    <property type="entry name" value="Ribokinase"/>
</dbReference>
<keyword evidence="7 10" id="KW-0460">Magnesium</keyword>
<feature type="site" description="Important for substrate specificity" evidence="10">
    <location>
        <position position="1"/>
    </location>
</feature>
<evidence type="ECO:0000256" key="2">
    <source>
        <dbReference type="ARBA" id="ARBA00022679"/>
    </source>
</evidence>
<dbReference type="Pfam" id="PF00294">
    <property type="entry name" value="PfkB"/>
    <property type="match status" value="1"/>
</dbReference>
<dbReference type="GO" id="GO:0004747">
    <property type="term" value="F:ribokinase activity"/>
    <property type="evidence" value="ECO:0007669"/>
    <property type="project" value="UniProtKB-UniRule"/>
</dbReference>
<feature type="domain" description="Carbohydrate kinase PfkB" evidence="11">
    <location>
        <begin position="5"/>
        <end position="283"/>
    </location>
</feature>
<dbReference type="UniPathway" id="UPA00916">
    <property type="reaction ID" value="UER00889"/>
</dbReference>
<dbReference type="PROSITE" id="PS00584">
    <property type="entry name" value="PFKB_KINASES_2"/>
    <property type="match status" value="1"/>
</dbReference>
<feature type="binding site" evidence="10">
    <location>
        <position position="265"/>
    </location>
    <ligand>
        <name>ATP</name>
        <dbReference type="ChEBI" id="CHEBI:30616"/>
    </ligand>
</feature>
<comment type="cofactor">
    <cofactor evidence="10">
        <name>Mg(2+)</name>
        <dbReference type="ChEBI" id="CHEBI:18420"/>
    </cofactor>
</comment>
<dbReference type="GO" id="GO:0005524">
    <property type="term" value="F:ATP binding"/>
    <property type="evidence" value="ECO:0007669"/>
    <property type="project" value="UniProtKB-UniRule"/>
</dbReference>
<dbReference type="Gene3D" id="3.40.1190.20">
    <property type="match status" value="1"/>
</dbReference>
<dbReference type="EMBL" id="CVTD020000024">
    <property type="protein sequence ID" value="CRZ35416.1"/>
    <property type="molecule type" value="Genomic_DNA"/>
</dbReference>
<dbReference type="NCBIfam" id="TIGR02152">
    <property type="entry name" value="D_ribokin_bact"/>
    <property type="match status" value="1"/>
</dbReference>
<feature type="binding site" evidence="10">
    <location>
        <position position="280"/>
    </location>
    <ligand>
        <name>K(+)</name>
        <dbReference type="ChEBI" id="CHEBI:29103"/>
    </ligand>
</feature>
<evidence type="ECO:0000256" key="5">
    <source>
        <dbReference type="ARBA" id="ARBA00022777"/>
    </source>
</evidence>
<evidence type="ECO:0000256" key="4">
    <source>
        <dbReference type="ARBA" id="ARBA00022741"/>
    </source>
</evidence>
<keyword evidence="5 10" id="KW-0418">Kinase</keyword>
<comment type="similarity">
    <text evidence="10">Belongs to the carbohydrate kinase PfkB family. Deoxyribokinase subfamily.</text>
</comment>
<dbReference type="InterPro" id="IPR002139">
    <property type="entry name" value="Ribo/fructo_kinase"/>
</dbReference>
<feature type="binding site" evidence="10">
    <location>
        <position position="276"/>
    </location>
    <ligand>
        <name>K(+)</name>
        <dbReference type="ChEBI" id="CHEBI:29103"/>
    </ligand>
</feature>
<evidence type="ECO:0000259" key="11">
    <source>
        <dbReference type="Pfam" id="PF00294"/>
    </source>
</evidence>
<dbReference type="AlphaFoldDB" id="A0A0H5SKW7"/>
<comment type="subcellular location">
    <subcellularLocation>
        <location evidence="10">Cytoplasm</location>
    </subcellularLocation>
</comment>
<dbReference type="InterPro" id="IPR029056">
    <property type="entry name" value="Ribokinase-like"/>
</dbReference>
<evidence type="ECO:0000256" key="1">
    <source>
        <dbReference type="ARBA" id="ARBA00005380"/>
    </source>
</evidence>
<dbReference type="EC" id="2.7.1.229" evidence="10"/>
<evidence type="ECO:0000256" key="8">
    <source>
        <dbReference type="ARBA" id="ARBA00022958"/>
    </source>
</evidence>
<comment type="catalytic activity">
    <reaction evidence="10">
        <text>2-deoxy-D-ribose + ATP = 2-deoxy-D-ribose 5-phosphate + ADP + H(+)</text>
        <dbReference type="Rhea" id="RHEA:30871"/>
        <dbReference type="ChEBI" id="CHEBI:15378"/>
        <dbReference type="ChEBI" id="CHEBI:30616"/>
        <dbReference type="ChEBI" id="CHEBI:62877"/>
        <dbReference type="ChEBI" id="CHEBI:90761"/>
        <dbReference type="ChEBI" id="CHEBI:456216"/>
        <dbReference type="EC" id="2.7.1.229"/>
    </reaction>
</comment>
<dbReference type="GO" id="GO:0046872">
    <property type="term" value="F:metal ion binding"/>
    <property type="evidence" value="ECO:0007669"/>
    <property type="project" value="UniProtKB-KW"/>
</dbReference>
<feature type="binding site" evidence="10">
    <location>
        <position position="241"/>
    </location>
    <ligand>
        <name>substrate</name>
    </ligand>
</feature>
<dbReference type="GO" id="GO:0005829">
    <property type="term" value="C:cytosol"/>
    <property type="evidence" value="ECO:0007669"/>
    <property type="project" value="TreeGrafter"/>
</dbReference>
<keyword evidence="13" id="KW-1185">Reference proteome</keyword>
<keyword evidence="10" id="KW-0963">Cytoplasm</keyword>
<evidence type="ECO:0000313" key="12">
    <source>
        <dbReference type="EMBL" id="CRZ35416.1"/>
    </source>
</evidence>
<keyword evidence="9 10" id="KW-0119">Carbohydrate metabolism</keyword>
<keyword evidence="6 10" id="KW-0067">ATP-binding</keyword>
<comment type="similarity">
    <text evidence="1">Belongs to the carbohydrate kinase pfkB family.</text>
</comment>
<dbReference type="Proteomes" id="UP000236497">
    <property type="component" value="Unassembled WGS sequence"/>
</dbReference>
<feature type="binding site" evidence="10">
    <location>
        <begin position="240"/>
        <end position="241"/>
    </location>
    <ligand>
        <name>ATP</name>
        <dbReference type="ChEBI" id="CHEBI:30616"/>
    </ligand>
</feature>
<dbReference type="PANTHER" id="PTHR10584">
    <property type="entry name" value="SUGAR KINASE"/>
    <property type="match status" value="1"/>
</dbReference>
<dbReference type="InterPro" id="IPR002173">
    <property type="entry name" value="Carboh/pur_kinase_PfkB_CS"/>
</dbReference>
<sequence length="304" mass="32537">MDMVIDMVQMPAVGETVLGSSLTYNPGGKGANQACAAARLGGNVKMLGCVGNDEFGELLKKNLSRCGVDVSDIKTGSKNTGLACIYVDSQGNNSIVVIPGANLECDVEYLKACDKAFQECDYLILQMEIPKEAIYYAINRAKELSKTVILNPAPAPDEFPEDIFQKLDYITPNGTELLKLGGGSGNTIEKYTQVARKLVDKGVKNVLVTMGEKGALLVSEKGAEIFPARKVTPIDTTAAGDCFNGAFLVALSEGMDHNKAVMFANAASSIAVTRNGAQASIPDRNETDEVLEDWIYKISKTSFE</sequence>
<gene>
    <name evidence="10" type="primary">deoK</name>
    <name evidence="12" type="ORF">HHT355_2219</name>
</gene>
<keyword evidence="3 10" id="KW-0479">Metal-binding</keyword>
<comment type="subunit">
    <text evidence="10">Homodimer.</text>
</comment>
<dbReference type="CDD" id="cd01174">
    <property type="entry name" value="ribokinase"/>
    <property type="match status" value="1"/>
</dbReference>